<name>A0A382YB14_9ZZZZ</name>
<organism evidence="1">
    <name type="scientific">marine metagenome</name>
    <dbReference type="NCBI Taxonomy" id="408172"/>
    <lineage>
        <taxon>unclassified sequences</taxon>
        <taxon>metagenomes</taxon>
        <taxon>ecological metagenomes</taxon>
    </lineage>
</organism>
<protein>
    <submittedName>
        <fullName evidence="1">Uncharacterized protein</fullName>
    </submittedName>
</protein>
<evidence type="ECO:0000313" key="1">
    <source>
        <dbReference type="EMBL" id="SVD80516.1"/>
    </source>
</evidence>
<proteinExistence type="predicted"/>
<reference evidence="1" key="1">
    <citation type="submission" date="2018-05" db="EMBL/GenBank/DDBJ databases">
        <authorList>
            <person name="Lanie J.A."/>
            <person name="Ng W.-L."/>
            <person name="Kazmierczak K.M."/>
            <person name="Andrzejewski T.M."/>
            <person name="Davidsen T.M."/>
            <person name="Wayne K.J."/>
            <person name="Tettelin H."/>
            <person name="Glass J.I."/>
            <person name="Rusch D."/>
            <person name="Podicherti R."/>
            <person name="Tsui H.-C.T."/>
            <person name="Winkler M.E."/>
        </authorList>
    </citation>
    <scope>NUCLEOTIDE SEQUENCE</scope>
</reference>
<dbReference type="AlphaFoldDB" id="A0A382YB14"/>
<dbReference type="EMBL" id="UINC01174408">
    <property type="protein sequence ID" value="SVD80516.1"/>
    <property type="molecule type" value="Genomic_DNA"/>
</dbReference>
<feature type="non-terminal residue" evidence="1">
    <location>
        <position position="1"/>
    </location>
</feature>
<accession>A0A382YB14</accession>
<sequence length="210" mass="22835">IVAVVAVLTALALCVPVQAQTPEIDALRARCLASHLSADQPNGPYDYQLLATTRTSTMEREMNEAAELGYRFQGVMGGGTAFGGSELVTIMMRGASTAGRFSYRLLATNQTSTMQEEMQQAGNEGYDYRGLTVYESEFGGDEVIVIMENDSDAPPVRYEYLLFATSRTSTLQRELTDAGRQGFESVGLSVGQTYFAGDEVLAVVRRTLPQ</sequence>
<gene>
    <name evidence="1" type="ORF">METZ01_LOCUS433370</name>
</gene>